<feature type="domain" description="CMP/dCMP-type deaminase" evidence="3">
    <location>
        <begin position="160"/>
        <end position="301"/>
    </location>
</feature>
<dbReference type="AlphaFoldDB" id="A0A7H9HRT5"/>
<dbReference type="SUPFAM" id="SSF53927">
    <property type="entry name" value="Cytidine deaminase-like"/>
    <property type="match status" value="1"/>
</dbReference>
<dbReference type="Proteomes" id="UP000510647">
    <property type="component" value="Chromosome 4"/>
</dbReference>
<dbReference type="PROSITE" id="PS51747">
    <property type="entry name" value="CYT_DCMP_DEAMINASES_2"/>
    <property type="match status" value="1"/>
</dbReference>
<dbReference type="EMBL" id="CP059270">
    <property type="protein sequence ID" value="QLQ80464.1"/>
    <property type="molecule type" value="Genomic_DNA"/>
</dbReference>
<dbReference type="PANTHER" id="PTHR11079">
    <property type="entry name" value="CYTOSINE DEAMINASE FAMILY MEMBER"/>
    <property type="match status" value="1"/>
</dbReference>
<dbReference type="GO" id="GO:0005634">
    <property type="term" value="C:nucleus"/>
    <property type="evidence" value="ECO:0007669"/>
    <property type="project" value="TreeGrafter"/>
</dbReference>
<accession>A0A7H9HRT5</accession>
<dbReference type="GO" id="GO:0052717">
    <property type="term" value="F:tRNA-specific adenosine-34 deaminase activity"/>
    <property type="evidence" value="ECO:0007669"/>
    <property type="project" value="TreeGrafter"/>
</dbReference>
<dbReference type="InterPro" id="IPR016193">
    <property type="entry name" value="Cytidine_deaminase-like"/>
</dbReference>
<protein>
    <recommendedName>
        <fullName evidence="3">CMP/dCMP-type deaminase domain-containing protein</fullName>
    </recommendedName>
</protein>
<dbReference type="PANTHER" id="PTHR11079:SF156">
    <property type="entry name" value="INACTIVE TRNA-SPECIFIC ADENOSINE DEAMINASE-LIKE PROTEIN 3-RELATED"/>
    <property type="match status" value="1"/>
</dbReference>
<name>A0A7H9HRT5_9SACH</name>
<organism evidence="4 5">
    <name type="scientific">Torulaspora globosa</name>
    <dbReference type="NCBI Taxonomy" id="48254"/>
    <lineage>
        <taxon>Eukaryota</taxon>
        <taxon>Fungi</taxon>
        <taxon>Dikarya</taxon>
        <taxon>Ascomycota</taxon>
        <taxon>Saccharomycotina</taxon>
        <taxon>Saccharomycetes</taxon>
        <taxon>Saccharomycetales</taxon>
        <taxon>Saccharomycetaceae</taxon>
        <taxon>Torulaspora</taxon>
    </lineage>
</organism>
<dbReference type="GO" id="GO:0008033">
    <property type="term" value="P:tRNA processing"/>
    <property type="evidence" value="ECO:0007669"/>
    <property type="project" value="UniProtKB-KW"/>
</dbReference>
<dbReference type="GO" id="GO:0005737">
    <property type="term" value="C:cytoplasm"/>
    <property type="evidence" value="ECO:0007669"/>
    <property type="project" value="TreeGrafter"/>
</dbReference>
<evidence type="ECO:0000256" key="1">
    <source>
        <dbReference type="ARBA" id="ARBA00022694"/>
    </source>
</evidence>
<comment type="similarity">
    <text evidence="2">Belongs to the cytidine and deoxycytidylate deaminase family. ADAT3 subfamily.</text>
</comment>
<evidence type="ECO:0000313" key="5">
    <source>
        <dbReference type="Proteomes" id="UP000510647"/>
    </source>
</evidence>
<evidence type="ECO:0000259" key="3">
    <source>
        <dbReference type="PROSITE" id="PS51747"/>
    </source>
</evidence>
<dbReference type="InterPro" id="IPR002125">
    <property type="entry name" value="CMP_dCMP_dom"/>
</dbReference>
<dbReference type="Pfam" id="PF00383">
    <property type="entry name" value="dCMP_cyt_deam_1"/>
    <property type="match status" value="1"/>
</dbReference>
<proteinExistence type="inferred from homology"/>
<dbReference type="OrthoDB" id="3180714at2759"/>
<keyword evidence="1" id="KW-0819">tRNA processing</keyword>
<evidence type="ECO:0000256" key="2">
    <source>
        <dbReference type="ARBA" id="ARBA00038160"/>
    </source>
</evidence>
<gene>
    <name evidence="4" type="ORF">HG537_0D04640</name>
</gene>
<keyword evidence="5" id="KW-1185">Reference proteome</keyword>
<evidence type="ECO:0000313" key="4">
    <source>
        <dbReference type="EMBL" id="QLQ80464.1"/>
    </source>
</evidence>
<dbReference type="CDD" id="cd01285">
    <property type="entry name" value="nucleoside_deaminase"/>
    <property type="match status" value="1"/>
</dbReference>
<reference evidence="4 5" key="1">
    <citation type="submission" date="2020-06" db="EMBL/GenBank/DDBJ databases">
        <title>The yeast mating-type switching endonuclease HO is a domesticated member of an unorthodox homing genetic element family.</title>
        <authorList>
            <person name="Coughlan A.Y."/>
            <person name="Lombardi L."/>
            <person name="Braun-Galleani S."/>
            <person name="Martos A.R."/>
            <person name="Galeote V."/>
            <person name="Bigey F."/>
            <person name="Dequin S."/>
            <person name="Byrne K.P."/>
            <person name="Wolfe K.H."/>
        </authorList>
    </citation>
    <scope>NUCLEOTIDE SEQUENCE [LARGE SCALE GENOMIC DNA]</scope>
    <source>
        <strain evidence="4 5">CBS2947</strain>
    </source>
</reference>
<dbReference type="Gene3D" id="3.40.140.10">
    <property type="entry name" value="Cytidine Deaminase, domain 2"/>
    <property type="match status" value="1"/>
</dbReference>
<sequence length="319" mass="36783">MVKKALNPLKIDYKKCIIEDRLLQIRSKQNLNEPDLARVWTIEIEAKSSKPIIDFIRRRLQPDDPLTFTHIKRIRKKARDSKKLVIIVCSYDLFNSRSSVCSVLAESNVFFENLSDESEIPRQGAPTKELMLEWSRKYWPLTWCGNPNDQILNDYTFDMNHINKMLGSISNLAQLEADKGNKVPVVTAFVNPLEKDKPIYAIDRRMEGKCTPLDHSIMTGIKLIAGKEKKSNRTQAYLCLNYDVYTTHEPCSMCSMALIHSRIKRCIFLQPMQITGCLKSSSGDAYCMHDNRLLNSKYEVFQWLGDEYKIPTVDAKTCC</sequence>